<name>D3B475_HETP5</name>
<dbReference type="Proteomes" id="UP000001396">
    <property type="component" value="Unassembled WGS sequence"/>
</dbReference>
<feature type="coiled-coil region" evidence="3">
    <location>
        <begin position="723"/>
        <end position="750"/>
    </location>
</feature>
<reference evidence="6 7" key="1">
    <citation type="journal article" date="2011" name="Genome Res.">
        <title>Phylogeny-wide analysis of social amoeba genomes highlights ancient origins for complex intercellular communication.</title>
        <authorList>
            <person name="Heidel A.J."/>
            <person name="Lawal H.M."/>
            <person name="Felder M."/>
            <person name="Schilde C."/>
            <person name="Helps N.R."/>
            <person name="Tunggal B."/>
            <person name="Rivero F."/>
            <person name="John U."/>
            <person name="Schleicher M."/>
            <person name="Eichinger L."/>
            <person name="Platzer M."/>
            <person name="Noegel A.A."/>
            <person name="Schaap P."/>
            <person name="Gloeckner G."/>
        </authorList>
    </citation>
    <scope>NUCLEOTIDE SEQUENCE [LARGE SCALE GENOMIC DNA]</scope>
    <source>
        <strain evidence="7">ATCC 26659 / Pp 5 / PN500</strain>
    </source>
</reference>
<protein>
    <submittedName>
        <fullName evidence="6">Bromodomain-containing protein</fullName>
    </submittedName>
</protein>
<dbReference type="PANTHER" id="PTHR22881:SF27">
    <property type="entry name" value="BROMODOMAIN CONTAINING 7_9"/>
    <property type="match status" value="1"/>
</dbReference>
<dbReference type="FunCoup" id="D3B475">
    <property type="interactions" value="620"/>
</dbReference>
<dbReference type="GeneID" id="31358719"/>
<dbReference type="Gene3D" id="1.20.920.10">
    <property type="entry name" value="Bromodomain-like"/>
    <property type="match status" value="1"/>
</dbReference>
<evidence type="ECO:0000313" key="7">
    <source>
        <dbReference type="Proteomes" id="UP000001396"/>
    </source>
</evidence>
<keyword evidence="7" id="KW-1185">Reference proteome</keyword>
<feature type="compositionally biased region" description="Polar residues" evidence="4">
    <location>
        <begin position="121"/>
        <end position="151"/>
    </location>
</feature>
<dbReference type="InterPro" id="IPR001487">
    <property type="entry name" value="Bromodomain"/>
</dbReference>
<proteinExistence type="predicted"/>
<evidence type="ECO:0000256" key="4">
    <source>
        <dbReference type="SAM" id="MobiDB-lite"/>
    </source>
</evidence>
<dbReference type="PANTHER" id="PTHR22881">
    <property type="entry name" value="BROMODOMAIN CONTAINING PROTEIN"/>
    <property type="match status" value="1"/>
</dbReference>
<feature type="compositionally biased region" description="Low complexity" evidence="4">
    <location>
        <begin position="204"/>
        <end position="218"/>
    </location>
</feature>
<feature type="region of interest" description="Disordered" evidence="4">
    <location>
        <begin position="440"/>
        <end position="571"/>
    </location>
</feature>
<sequence>MTRPRGGASTKEDDNEQQQQQQQEESIINTNITPSRPKRTTQLPASQKDYVMFPTSNRRASANSSNNGGGSEDGGNQNGSSSSSNGNGNIVIPKRVIVIAPGGNNSNNSTPDEKKRKSTEDSSPGNNTTASPSATTPKRQKNGNTPITPISTKRRSIEKAATNNNNDDEHQVSVHDEDGTETTTTSVVTPKSNLKLTIKLNPSAATSTTTTTTTAAAKTKVDLPSSPPPMPTSTPTAKRRGRKPKVVVQQEKEDDEDDETEDEEEEEEEEEEQRPTPKRLSIKIKMGEQQQQQQQTKSTPTKGATPKVSNAPFVDPATVTPEQLTHMKKTFSTILTQLVKKDLQGYFMEPVTETIAPNYFTHIKEPMDFQTMKEKNQSSQYLSIEQFLYDFTLICENCMTYNDTESSFYKEAKKLLSVGKSMILSYTSKVHPDRLESDIATPTKQPLLTGPVTATPSASTLRERERRLRGAVVDEVPSPASAAAAPTQTSAIEPTATLAAADKHHYTHTPSRRLQQREREKERAEEHKEELPKALSVAAPNSKVAPVTRTKRKPGAPGSTQSTPIIRPQFVPTPSTPNVTAVSMFPPPAVTPFVMPQVVAAPTAVAMPTQQPVVVDHSMVAMTVDQYTSAPQSTNISLPKRKYVKIGGEMNARPQTIPPALKISHTLTKKISEGDNIMVAPFNINSAHTYSMYIPKDQQHDLSNGSYQIIGNFSLPKFLEKTVNFEEQKLKQLQLQHQMLLQQQQQLIQQHQLLQQQQPVVSIAKPIENSHESTASEEGSNEDQPMSDVNTTTESTTTVSTDSMHPAVPEAGALVAQAPMSPSSQILANNIAGSNLSGGGAGVAIQIDDKIKSHTEQQIRKNLLNRIKDSTDYEVPSTIDDIDSLKQQLTESLGGVDLSFLDQIKLDQQQQPSSPLVINNNNNSNNNSNLDVEMTPTTPPATSTTTTTTTENTTIEFAKSNTTTTTTTTKSTSKSIQESLEDGFEQLCKLQLTQYMRGVPTPTGTELQSASLLHTAIGKLGVSLPPSMYIKSREAIRKSIIKSGLQVGAGRQPRPNFHKKDILSPTSTAATTTTATTIRSPETEVTTEQS</sequence>
<feature type="compositionally biased region" description="Basic and acidic residues" evidence="4">
    <location>
        <begin position="111"/>
        <end position="120"/>
    </location>
</feature>
<feature type="compositionally biased region" description="Basic and acidic residues" evidence="4">
    <location>
        <begin position="515"/>
        <end position="532"/>
    </location>
</feature>
<feature type="domain" description="Bromo" evidence="5">
    <location>
        <begin position="339"/>
        <end position="409"/>
    </location>
</feature>
<feature type="compositionally biased region" description="Low complexity" evidence="4">
    <location>
        <begin position="477"/>
        <end position="491"/>
    </location>
</feature>
<dbReference type="AlphaFoldDB" id="D3B475"/>
<dbReference type="InParanoid" id="D3B475"/>
<feature type="region of interest" description="Disordered" evidence="4">
    <location>
        <begin position="1"/>
        <end position="188"/>
    </location>
</feature>
<feature type="compositionally biased region" description="Acidic residues" evidence="4">
    <location>
        <begin position="252"/>
        <end position="272"/>
    </location>
</feature>
<feature type="compositionally biased region" description="Basic and acidic residues" evidence="4">
    <location>
        <begin position="167"/>
        <end position="177"/>
    </location>
</feature>
<dbReference type="RefSeq" id="XP_020436240.1">
    <property type="nucleotide sequence ID" value="XM_020574168.1"/>
</dbReference>
<feature type="compositionally biased region" description="Low complexity" evidence="4">
    <location>
        <begin position="78"/>
        <end position="89"/>
    </location>
</feature>
<feature type="region of interest" description="Disordered" evidence="4">
    <location>
        <begin position="769"/>
        <end position="805"/>
    </location>
</feature>
<keyword evidence="1 2" id="KW-0103">Bromodomain</keyword>
<gene>
    <name evidence="6" type="ORF">PPL_03196</name>
</gene>
<organism evidence="6 7">
    <name type="scientific">Heterostelium pallidum (strain ATCC 26659 / Pp 5 / PN500)</name>
    <name type="common">Cellular slime mold</name>
    <name type="synonym">Polysphondylium pallidum</name>
    <dbReference type="NCBI Taxonomy" id="670386"/>
    <lineage>
        <taxon>Eukaryota</taxon>
        <taxon>Amoebozoa</taxon>
        <taxon>Evosea</taxon>
        <taxon>Eumycetozoa</taxon>
        <taxon>Dictyostelia</taxon>
        <taxon>Acytosteliales</taxon>
        <taxon>Acytosteliaceae</taxon>
        <taxon>Heterostelium</taxon>
    </lineage>
</organism>
<dbReference type="SMART" id="SM00297">
    <property type="entry name" value="BROMO"/>
    <property type="match status" value="1"/>
</dbReference>
<feature type="compositionally biased region" description="Polar residues" evidence="4">
    <location>
        <begin position="772"/>
        <end position="784"/>
    </location>
</feature>
<dbReference type="Pfam" id="PF00439">
    <property type="entry name" value="Bromodomain"/>
    <property type="match status" value="1"/>
</dbReference>
<feature type="compositionally biased region" description="Polar residues" evidence="4">
    <location>
        <begin position="440"/>
        <end position="460"/>
    </location>
</feature>
<evidence type="ECO:0000313" key="6">
    <source>
        <dbReference type="EMBL" id="EFA84123.1"/>
    </source>
</evidence>
<comment type="caution">
    <text evidence="6">The sequence shown here is derived from an EMBL/GenBank/DDBJ whole genome shotgun (WGS) entry which is preliminary data.</text>
</comment>
<evidence type="ECO:0000256" key="3">
    <source>
        <dbReference type="SAM" id="Coils"/>
    </source>
</evidence>
<feature type="compositionally biased region" description="Polar residues" evidence="4">
    <location>
        <begin position="1078"/>
        <end position="1090"/>
    </location>
</feature>
<dbReference type="PROSITE" id="PS50014">
    <property type="entry name" value="BROMODOMAIN_2"/>
    <property type="match status" value="1"/>
</dbReference>
<evidence type="ECO:0000259" key="5">
    <source>
        <dbReference type="PROSITE" id="PS50014"/>
    </source>
</evidence>
<dbReference type="PRINTS" id="PR00503">
    <property type="entry name" value="BROMODOMAIN"/>
</dbReference>
<feature type="region of interest" description="Disordered" evidence="4">
    <location>
        <begin position="1046"/>
        <end position="1090"/>
    </location>
</feature>
<evidence type="ECO:0000256" key="1">
    <source>
        <dbReference type="ARBA" id="ARBA00023117"/>
    </source>
</evidence>
<feature type="compositionally biased region" description="Polar residues" evidence="4">
    <location>
        <begin position="26"/>
        <end position="45"/>
    </location>
</feature>
<feature type="compositionally biased region" description="Low complexity" evidence="4">
    <location>
        <begin position="787"/>
        <end position="803"/>
    </location>
</feature>
<accession>D3B475</accession>
<feature type="region of interest" description="Disordered" evidence="4">
    <location>
        <begin position="204"/>
        <end position="316"/>
    </location>
</feature>
<dbReference type="InterPro" id="IPR051831">
    <property type="entry name" value="Bromodomain_contain_prot"/>
</dbReference>
<feature type="compositionally biased region" description="Low complexity" evidence="4">
    <location>
        <begin position="1066"/>
        <end position="1077"/>
    </location>
</feature>
<dbReference type="InterPro" id="IPR036427">
    <property type="entry name" value="Bromodomain-like_sf"/>
</dbReference>
<feature type="compositionally biased region" description="Gly residues" evidence="4">
    <location>
        <begin position="67"/>
        <end position="77"/>
    </location>
</feature>
<keyword evidence="3" id="KW-0175">Coiled coil</keyword>
<dbReference type="SUPFAM" id="SSF47370">
    <property type="entry name" value="Bromodomain"/>
    <property type="match status" value="1"/>
</dbReference>
<evidence type="ECO:0000256" key="2">
    <source>
        <dbReference type="PROSITE-ProRule" id="PRU00035"/>
    </source>
</evidence>
<dbReference type="OMA" id="FTHIKEP"/>
<dbReference type="STRING" id="670386.D3B475"/>
<dbReference type="EMBL" id="ADBJ01000010">
    <property type="protein sequence ID" value="EFA84123.1"/>
    <property type="molecule type" value="Genomic_DNA"/>
</dbReference>